<dbReference type="Pfam" id="PF03972">
    <property type="entry name" value="MmgE_PrpD_N"/>
    <property type="match status" value="1"/>
</dbReference>
<reference evidence="3" key="1">
    <citation type="submission" date="2023-12" db="EMBL/GenBank/DDBJ databases">
        <title>Fervidustalea candida gen. nov., sp. nov., a novel member of the family Paenibacillaceae isolated from a geothermal area.</title>
        <authorList>
            <person name="Li W.-J."/>
            <person name="Jiao J.-Y."/>
            <person name="Chen Y."/>
        </authorList>
    </citation>
    <scope>NUCLEOTIDE SEQUENCE</scope>
    <source>
        <strain evidence="3">SYSU GA230002</strain>
    </source>
</reference>
<proteinExistence type="inferred from homology"/>
<dbReference type="SUPFAM" id="SSF103378">
    <property type="entry name" value="2-methylcitrate dehydratase PrpD"/>
    <property type="match status" value="1"/>
</dbReference>
<comment type="caution">
    <text evidence="3">The sequence shown here is derived from an EMBL/GenBank/DDBJ whole genome shotgun (WGS) entry which is preliminary data.</text>
</comment>
<dbReference type="PANTHER" id="PTHR16943:SF8">
    <property type="entry name" value="2-METHYLCITRATE DEHYDRATASE"/>
    <property type="match status" value="1"/>
</dbReference>
<protein>
    <submittedName>
        <fullName evidence="3">MmgE/PrpD family protein</fullName>
    </submittedName>
</protein>
<dbReference type="RefSeq" id="WP_371753089.1">
    <property type="nucleotide sequence ID" value="NZ_JAYJLD010000005.1"/>
</dbReference>
<dbReference type="Gene3D" id="1.10.4100.10">
    <property type="entry name" value="2-methylcitrate dehydratase PrpD"/>
    <property type="match status" value="1"/>
</dbReference>
<feature type="domain" description="MmgE/PrpD N-terminal" evidence="2">
    <location>
        <begin position="5"/>
        <end position="221"/>
    </location>
</feature>
<accession>A0ABU5ZFG5</accession>
<evidence type="ECO:0000256" key="1">
    <source>
        <dbReference type="ARBA" id="ARBA00006174"/>
    </source>
</evidence>
<organism evidence="3 4">
    <name type="scientific">Ferviditalea candida</name>
    <dbReference type="NCBI Taxonomy" id="3108399"/>
    <lineage>
        <taxon>Bacteria</taxon>
        <taxon>Bacillati</taxon>
        <taxon>Bacillota</taxon>
        <taxon>Bacilli</taxon>
        <taxon>Bacillales</taxon>
        <taxon>Paenibacillaceae</taxon>
        <taxon>Ferviditalea</taxon>
    </lineage>
</organism>
<dbReference type="EMBL" id="JAYJLD010000005">
    <property type="protein sequence ID" value="MEB3100972.1"/>
    <property type="molecule type" value="Genomic_DNA"/>
</dbReference>
<dbReference type="InterPro" id="IPR042188">
    <property type="entry name" value="MmgE/PrpD_sf_2"/>
</dbReference>
<dbReference type="Proteomes" id="UP001310386">
    <property type="component" value="Unassembled WGS sequence"/>
</dbReference>
<evidence type="ECO:0000259" key="2">
    <source>
        <dbReference type="Pfam" id="PF03972"/>
    </source>
</evidence>
<dbReference type="InterPro" id="IPR036148">
    <property type="entry name" value="MmgE/PrpD_sf"/>
</dbReference>
<evidence type="ECO:0000313" key="4">
    <source>
        <dbReference type="Proteomes" id="UP001310386"/>
    </source>
</evidence>
<dbReference type="PANTHER" id="PTHR16943">
    <property type="entry name" value="2-METHYLCITRATE DEHYDRATASE-RELATED"/>
    <property type="match status" value="1"/>
</dbReference>
<gene>
    <name evidence="3" type="ORF">VF724_04775</name>
</gene>
<name>A0ABU5ZFG5_9BACL</name>
<dbReference type="InterPro" id="IPR042183">
    <property type="entry name" value="MmgE/PrpD_sf_1"/>
</dbReference>
<sequence length="438" mass="48338">MSVEQRLYEWIGGIQYDRLPPAVRERAAVIWMHDLVLGRRFGHGFWPGQVLQDGLQTKAPDQGWLLLGQTKRSYSAEESVQFNSTSMASSVLEDFYGGLHLGPVIIPVVMHELEKSDGLADSKAWEKAVEAVVAGFETGIWLQDRFGELLGQMGLRATPLIGALAAVGAIAKMRGLSEAEYRAALSLPASIGLGAGFSLLGGTEEWIYQAGLSARLAYQSVRFTRGMRYPNASSLTGSHSLRKLLKDGHVAGHMGDALQNNRYRILDVGLKRHPVNIFVQPAVEAMSRTVREIGKDAVRGATEIEIQVAEQVSNMKLLQHPGPFEQPYQSVLSIPACVAMAGIHGSFLFADLRQINQFEIQKTARKVNITGSRELSAYDARLTMKSKGQVVHQAGVQSDFFYPPLDRERQWLETKGWNITGDDELWISPILKLLTAGR</sequence>
<dbReference type="InterPro" id="IPR005656">
    <property type="entry name" value="MmgE_PrpD"/>
</dbReference>
<evidence type="ECO:0000313" key="3">
    <source>
        <dbReference type="EMBL" id="MEB3100972.1"/>
    </source>
</evidence>
<keyword evidence="4" id="KW-1185">Reference proteome</keyword>
<dbReference type="Gene3D" id="3.30.1330.120">
    <property type="entry name" value="2-methylcitrate dehydratase PrpD"/>
    <property type="match status" value="1"/>
</dbReference>
<comment type="similarity">
    <text evidence="1">Belongs to the PrpD family.</text>
</comment>
<dbReference type="InterPro" id="IPR045336">
    <property type="entry name" value="MmgE_PrpD_N"/>
</dbReference>